<dbReference type="SUPFAM" id="SSF48452">
    <property type="entry name" value="TPR-like"/>
    <property type="match status" value="1"/>
</dbReference>
<evidence type="ECO:0000313" key="2">
    <source>
        <dbReference type="EMBL" id="MBQ0933404.1"/>
    </source>
</evidence>
<dbReference type="InterPro" id="IPR027417">
    <property type="entry name" value="P-loop_NTPase"/>
</dbReference>
<comment type="caution">
    <text evidence="2">The sequence shown here is derived from an EMBL/GenBank/DDBJ whole genome shotgun (WGS) entry which is preliminary data.</text>
</comment>
<proteinExistence type="predicted"/>
<dbReference type="GO" id="GO:0003677">
    <property type="term" value="F:DNA binding"/>
    <property type="evidence" value="ECO:0007669"/>
    <property type="project" value="InterPro"/>
</dbReference>
<dbReference type="PANTHER" id="PTHR47691:SF3">
    <property type="entry name" value="HTH-TYPE TRANSCRIPTIONAL REGULATOR RV0890C-RELATED"/>
    <property type="match status" value="1"/>
</dbReference>
<dbReference type="PANTHER" id="PTHR47691">
    <property type="entry name" value="REGULATOR-RELATED"/>
    <property type="match status" value="1"/>
</dbReference>
<dbReference type="InterPro" id="IPR011990">
    <property type="entry name" value="TPR-like_helical_dom_sf"/>
</dbReference>
<dbReference type="SUPFAM" id="SSF46894">
    <property type="entry name" value="C-terminal effector domain of the bipartite response regulators"/>
    <property type="match status" value="1"/>
</dbReference>
<evidence type="ECO:0000256" key="1">
    <source>
        <dbReference type="SAM" id="MobiDB-lite"/>
    </source>
</evidence>
<dbReference type="Gene3D" id="3.40.50.300">
    <property type="entry name" value="P-loop containing nucleotide triphosphate hydrolases"/>
    <property type="match status" value="1"/>
</dbReference>
<dbReference type="EMBL" id="JAGQDD010000028">
    <property type="protein sequence ID" value="MBQ0933404.1"/>
    <property type="molecule type" value="Genomic_DNA"/>
</dbReference>
<dbReference type="GO" id="GO:0006355">
    <property type="term" value="P:regulation of DNA-templated transcription"/>
    <property type="evidence" value="ECO:0007669"/>
    <property type="project" value="InterPro"/>
</dbReference>
<dbReference type="Proteomes" id="UP000676246">
    <property type="component" value="Unassembled WGS sequence"/>
</dbReference>
<evidence type="ECO:0000313" key="3">
    <source>
        <dbReference type="Proteomes" id="UP000676246"/>
    </source>
</evidence>
<sequence length="906" mass="97454">MQPTEPAAPEPTTRAAPRWYLRLLGGSTLDGGQGSELRRWPSRAALLLLARLALWPRRVHPREELVELLWPGVATDVGRNRLRQVLSTLRALLEPAGAPAVLQADRHALRLLPGALGCDAHDFERLLSSRRDADALALYAGELLPGVYDDWVVDERLRLQALHDRLTERQPEPPAAAAAPHPQPAPELSRPRRGALPRYLSRFFADDIALSRLRSALDATSALVLRGPGGAGKTRCAVELMRGLPPGVPVQFVDLSACSDLAALEAAVSAALADPTPTAQPLAERLAATDGWLVLDNFEQLPPAADARLSQWLQTSPLLRVLVTSRRGLTLAGALELSPPALGPLPAADAALEVLARHPAVALFVDRARAVRPDFHLTPGNAAAVRALVGALDSLPLALELAAARVRSLPPAELLTLLLADTDSASLDLVGRARSAASERQASLRDVVAWSWRLLSPPLAALAATLGSLSAPFSRGLAQALADPALGPVALAAALDELVSQSLLNSLPTAHPGEPARYLMSVPVRQFAAAQLTADERVVLRQRLRTGLLDWAETWPPTPPLSEARTRLPHLGRALDDADGEVAARWLAAWRPALQDLHLDAPTLTRLQALLPSCTRPGLLSEATAALAWQWHLAGHQAQARTQARAALSASRRAGPPARTLARWTLLALDWRTCEDGPRLRRHLARALAAVPADAASLRAQLLHIAAGVAEFHDHDAERAGQALQQALAAAEAGGNAHLQQSCRLRLATWQARRHQADEALAGLDAVARQAALLGDWEVLSSVHNSRGNLLLRLRRPADAATSLREAVRQAWAVRSGVDLAYALWNLPRALVRLPGQAPLALQLLAFAAAWWDRHYGRLTAAERRFVRRVRRLAAAKGEPALARRLWASAEGWTLDEAVARALAND</sequence>
<dbReference type="AlphaFoldDB" id="A0A940YPC7"/>
<keyword evidence="3" id="KW-1185">Reference proteome</keyword>
<reference evidence="2 3" key="1">
    <citation type="submission" date="2021-04" db="EMBL/GenBank/DDBJ databases">
        <title>The genome sequence of Ideonella sp. 3Y2.</title>
        <authorList>
            <person name="Liu Y."/>
        </authorList>
    </citation>
    <scope>NUCLEOTIDE SEQUENCE [LARGE SCALE GENOMIC DNA]</scope>
    <source>
        <strain evidence="2 3">3Y2</strain>
    </source>
</reference>
<dbReference type="SUPFAM" id="SSF52540">
    <property type="entry name" value="P-loop containing nucleoside triphosphate hydrolases"/>
    <property type="match status" value="1"/>
</dbReference>
<dbReference type="InterPro" id="IPR016032">
    <property type="entry name" value="Sig_transdc_resp-reg_C-effctor"/>
</dbReference>
<protein>
    <submittedName>
        <fullName evidence="2">Uncharacterized protein</fullName>
    </submittedName>
</protein>
<gene>
    <name evidence="2" type="ORF">KAK03_23260</name>
</gene>
<accession>A0A940YPC7</accession>
<feature type="region of interest" description="Disordered" evidence="1">
    <location>
        <begin position="170"/>
        <end position="192"/>
    </location>
</feature>
<name>A0A940YPC7_9BURK</name>
<organism evidence="2 3">
    <name type="scientific">Ideonella alba</name>
    <dbReference type="NCBI Taxonomy" id="2824118"/>
    <lineage>
        <taxon>Bacteria</taxon>
        <taxon>Pseudomonadati</taxon>
        <taxon>Pseudomonadota</taxon>
        <taxon>Betaproteobacteria</taxon>
        <taxon>Burkholderiales</taxon>
        <taxon>Sphaerotilaceae</taxon>
        <taxon>Ideonella</taxon>
    </lineage>
</organism>
<dbReference type="Gene3D" id="1.10.10.10">
    <property type="entry name" value="Winged helix-like DNA-binding domain superfamily/Winged helix DNA-binding domain"/>
    <property type="match status" value="1"/>
</dbReference>
<dbReference type="InterPro" id="IPR036388">
    <property type="entry name" value="WH-like_DNA-bd_sf"/>
</dbReference>
<dbReference type="RefSeq" id="WP_210857070.1">
    <property type="nucleotide sequence ID" value="NZ_JAGQDD010000028.1"/>
</dbReference>